<dbReference type="AlphaFoldDB" id="A0A7S1N298"/>
<protein>
    <recommendedName>
        <fullName evidence="4">Secreted protein</fullName>
    </recommendedName>
</protein>
<accession>A0A7S1N298</accession>
<name>A0A7S1N298_9EUGL</name>
<organism evidence="3">
    <name type="scientific">Eutreptiella gymnastica</name>
    <dbReference type="NCBI Taxonomy" id="73025"/>
    <lineage>
        <taxon>Eukaryota</taxon>
        <taxon>Discoba</taxon>
        <taxon>Euglenozoa</taxon>
        <taxon>Euglenida</taxon>
        <taxon>Spirocuta</taxon>
        <taxon>Euglenophyceae</taxon>
        <taxon>Eutreptiales</taxon>
        <taxon>Eutreptiaceae</taxon>
        <taxon>Eutreptiella</taxon>
    </lineage>
</organism>
<feature type="compositionally biased region" description="Polar residues" evidence="1">
    <location>
        <begin position="26"/>
        <end position="44"/>
    </location>
</feature>
<evidence type="ECO:0008006" key="4">
    <source>
        <dbReference type="Google" id="ProtNLM"/>
    </source>
</evidence>
<sequence>MWPHPHVRGPLFGVVCISFPLATRVPKSTTGTVNHAQQRSLESTTPPPAYPKGPPRQAGDWRRQPQHENCTPSGWPVMYVHRAGLLCAPHRVCSAGTGAPATAGAAFGVYVQRVLRGSRCWLS</sequence>
<feature type="signal peptide" evidence="2">
    <location>
        <begin position="1"/>
        <end position="22"/>
    </location>
</feature>
<feature type="compositionally biased region" description="Pro residues" evidence="1">
    <location>
        <begin position="45"/>
        <end position="54"/>
    </location>
</feature>
<feature type="region of interest" description="Disordered" evidence="1">
    <location>
        <begin position="26"/>
        <end position="68"/>
    </location>
</feature>
<proteinExistence type="predicted"/>
<reference evidence="3" key="1">
    <citation type="submission" date="2021-01" db="EMBL/GenBank/DDBJ databases">
        <authorList>
            <person name="Corre E."/>
            <person name="Pelletier E."/>
            <person name="Niang G."/>
            <person name="Scheremetjew M."/>
            <person name="Finn R."/>
            <person name="Kale V."/>
            <person name="Holt S."/>
            <person name="Cochrane G."/>
            <person name="Meng A."/>
            <person name="Brown T."/>
            <person name="Cohen L."/>
        </authorList>
    </citation>
    <scope>NUCLEOTIDE SEQUENCE</scope>
    <source>
        <strain evidence="3">NIES-381</strain>
    </source>
</reference>
<keyword evidence="2" id="KW-0732">Signal</keyword>
<evidence type="ECO:0000313" key="3">
    <source>
        <dbReference type="EMBL" id="CAD8993132.1"/>
    </source>
</evidence>
<dbReference type="EMBL" id="HBGA01010997">
    <property type="protein sequence ID" value="CAD8993132.1"/>
    <property type="molecule type" value="Transcribed_RNA"/>
</dbReference>
<feature type="chain" id="PRO_5030969313" description="Secreted protein" evidence="2">
    <location>
        <begin position="23"/>
        <end position="123"/>
    </location>
</feature>
<evidence type="ECO:0000256" key="2">
    <source>
        <dbReference type="SAM" id="SignalP"/>
    </source>
</evidence>
<evidence type="ECO:0000256" key="1">
    <source>
        <dbReference type="SAM" id="MobiDB-lite"/>
    </source>
</evidence>
<gene>
    <name evidence="3" type="ORF">EGYM00392_LOCUS4180</name>
</gene>